<keyword evidence="11" id="KW-0282">Flagellum</keyword>
<feature type="transmembrane region" description="Helical" evidence="10">
    <location>
        <begin position="41"/>
        <end position="58"/>
    </location>
</feature>
<dbReference type="Proteomes" id="UP001595621">
    <property type="component" value="Unassembled WGS sequence"/>
</dbReference>
<feature type="transmembrane region" description="Helical" evidence="10">
    <location>
        <begin position="78"/>
        <end position="103"/>
    </location>
</feature>
<dbReference type="PRINTS" id="PR00953">
    <property type="entry name" value="TYPE3IMRPROT"/>
</dbReference>
<dbReference type="NCBIfam" id="TIGR01400">
    <property type="entry name" value="fliR"/>
    <property type="match status" value="1"/>
</dbReference>
<comment type="similarity">
    <text evidence="2 10">Belongs to the FliR/MopE/SpaR family.</text>
</comment>
<keyword evidence="8 10" id="KW-0975">Bacterial flagellum</keyword>
<keyword evidence="12" id="KW-1185">Reference proteome</keyword>
<protein>
    <recommendedName>
        <fullName evidence="3 9">Flagellar biosynthetic protein FliR</fullName>
    </recommendedName>
</protein>
<evidence type="ECO:0000256" key="1">
    <source>
        <dbReference type="ARBA" id="ARBA00002578"/>
    </source>
</evidence>
<comment type="caution">
    <text evidence="11">The sequence shown here is derived from an EMBL/GenBank/DDBJ whole genome shotgun (WGS) entry which is preliminary data.</text>
</comment>
<dbReference type="Pfam" id="PF01311">
    <property type="entry name" value="Bac_export_1"/>
    <property type="match status" value="1"/>
</dbReference>
<gene>
    <name evidence="11" type="primary">fliR</name>
    <name evidence="11" type="ORF">ACFOE0_22095</name>
</gene>
<keyword evidence="5 10" id="KW-0812">Transmembrane</keyword>
<evidence type="ECO:0000256" key="6">
    <source>
        <dbReference type="ARBA" id="ARBA00022989"/>
    </source>
</evidence>
<keyword evidence="6 10" id="KW-1133">Transmembrane helix</keyword>
<feature type="transmembrane region" description="Helical" evidence="10">
    <location>
        <begin position="124"/>
        <end position="151"/>
    </location>
</feature>
<keyword evidence="4 10" id="KW-1003">Cell membrane</keyword>
<comment type="subcellular location">
    <subcellularLocation>
        <location evidence="10">Cell membrane</location>
        <topology evidence="10">Multi-pass membrane protein</topology>
    </subcellularLocation>
    <subcellularLocation>
        <location evidence="10">Bacterial flagellum basal body</location>
    </subcellularLocation>
</comment>
<dbReference type="InterPro" id="IPR006303">
    <property type="entry name" value="FliR"/>
</dbReference>
<dbReference type="EMBL" id="JBHRTD010000018">
    <property type="protein sequence ID" value="MFC3140851.1"/>
    <property type="molecule type" value="Genomic_DNA"/>
</dbReference>
<evidence type="ECO:0000313" key="12">
    <source>
        <dbReference type="Proteomes" id="UP001595621"/>
    </source>
</evidence>
<evidence type="ECO:0000256" key="7">
    <source>
        <dbReference type="ARBA" id="ARBA00023136"/>
    </source>
</evidence>
<keyword evidence="7 10" id="KW-0472">Membrane</keyword>
<evidence type="ECO:0000256" key="4">
    <source>
        <dbReference type="ARBA" id="ARBA00022475"/>
    </source>
</evidence>
<reference evidence="12" key="1">
    <citation type="journal article" date="2019" name="Int. J. Syst. Evol. Microbiol.">
        <title>The Global Catalogue of Microorganisms (GCM) 10K type strain sequencing project: providing services to taxonomists for standard genome sequencing and annotation.</title>
        <authorList>
            <consortium name="The Broad Institute Genomics Platform"/>
            <consortium name="The Broad Institute Genome Sequencing Center for Infectious Disease"/>
            <person name="Wu L."/>
            <person name="Ma J."/>
        </authorList>
    </citation>
    <scope>NUCLEOTIDE SEQUENCE [LARGE SCALE GENOMIC DNA]</scope>
    <source>
        <strain evidence="12">KCTC 52277</strain>
    </source>
</reference>
<evidence type="ECO:0000256" key="3">
    <source>
        <dbReference type="ARBA" id="ARBA00021717"/>
    </source>
</evidence>
<feature type="transmembrane region" description="Helical" evidence="10">
    <location>
        <begin position="213"/>
        <end position="233"/>
    </location>
</feature>
<organism evidence="11 12">
    <name type="scientific">Shewanella submarina</name>
    <dbReference type="NCBI Taxonomy" id="2016376"/>
    <lineage>
        <taxon>Bacteria</taxon>
        <taxon>Pseudomonadati</taxon>
        <taxon>Pseudomonadota</taxon>
        <taxon>Gammaproteobacteria</taxon>
        <taxon>Alteromonadales</taxon>
        <taxon>Shewanellaceae</taxon>
        <taxon>Shewanella</taxon>
    </lineage>
</organism>
<evidence type="ECO:0000256" key="8">
    <source>
        <dbReference type="ARBA" id="ARBA00023143"/>
    </source>
</evidence>
<dbReference type="RefSeq" id="WP_248934685.1">
    <property type="nucleotide sequence ID" value="NZ_JAKILF010000001.1"/>
</dbReference>
<evidence type="ECO:0000256" key="10">
    <source>
        <dbReference type="RuleBase" id="RU362071"/>
    </source>
</evidence>
<accession>A0ABV7GK98</accession>
<evidence type="ECO:0000256" key="5">
    <source>
        <dbReference type="ARBA" id="ARBA00022692"/>
    </source>
</evidence>
<evidence type="ECO:0000313" key="11">
    <source>
        <dbReference type="EMBL" id="MFC3140851.1"/>
    </source>
</evidence>
<dbReference type="InterPro" id="IPR002010">
    <property type="entry name" value="T3SS_IM_R"/>
</dbReference>
<proteinExistence type="inferred from homology"/>
<keyword evidence="11" id="KW-0969">Cilium</keyword>
<feature type="transmembrane region" description="Helical" evidence="10">
    <location>
        <begin position="12"/>
        <end position="34"/>
    </location>
</feature>
<sequence length="265" mass="28438">MDILMDTINSALAAYLWPFVRVSSMLMVMVVFGATTTPARIRLLAAVAITFAIAPILPPMPGIELFSLAAVFVIAQQVLIGSAMGLVTILIVQTFVLTGQIIGMQTSLGFSSMVDPSSGQQTPVVGNLFLLLTTMIFLAVDGHLTLIRMVVTSFETLPVSMAGISVENYRTLAEWGSTMFTNALTMAMSSIVALLMINLSFGVMTRAAPQLNIFAIGFPITMISGLIILWLTLSPVMAHFDQVWTSAQILLCDIANLQCRVDGGL</sequence>
<name>A0ABV7GK98_9GAMM</name>
<feature type="transmembrane region" description="Helical" evidence="10">
    <location>
        <begin position="179"/>
        <end position="201"/>
    </location>
</feature>
<evidence type="ECO:0000256" key="2">
    <source>
        <dbReference type="ARBA" id="ARBA00009772"/>
    </source>
</evidence>
<dbReference type="PANTHER" id="PTHR30065:SF8">
    <property type="entry name" value="FLAGELLAR BIOSYNTHETIC PROTEIN FLIR"/>
    <property type="match status" value="1"/>
</dbReference>
<dbReference type="PANTHER" id="PTHR30065">
    <property type="entry name" value="FLAGELLAR BIOSYNTHETIC PROTEIN FLIR"/>
    <property type="match status" value="1"/>
</dbReference>
<evidence type="ECO:0000256" key="9">
    <source>
        <dbReference type="NCBIfam" id="TIGR01400"/>
    </source>
</evidence>
<keyword evidence="11" id="KW-0966">Cell projection</keyword>
<comment type="function">
    <text evidence="1 10">Role in flagellar biosynthesis.</text>
</comment>